<sequence>MTWSATEVSVLARAVSRAPSVHNSQPWTVEVRPDGADLFERTEARLPRHDPAGRDQMISCGAALADLELAVRTLGWDARVTLFPDAARPDLVARVVADGRREATEDEVARYSAIFRRRSYRAPFSLHPVTDAVLRDLVRANDTPGTELRAVDTRLESPVLAELFGQAGQVLRDDRAYQRELQAWSDQFRHPLPAEPTLPWGGLVRATTHLPDTITLTERLAAERLLIVLTPGDTRTDHLLAGRALQLVWLTAVTRGLAGSVLTQPLRLPEVRAGLTERLLLPGYPQLVLRLGYPVTATPVSRPAPALSERSGGDH</sequence>
<dbReference type="OrthoDB" id="8156917at2"/>
<evidence type="ECO:0000313" key="2">
    <source>
        <dbReference type="Proteomes" id="UP000199025"/>
    </source>
</evidence>
<dbReference type="RefSeq" id="WP_091503869.1">
    <property type="nucleotide sequence ID" value="NZ_FORP01000001.1"/>
</dbReference>
<dbReference type="EMBL" id="FORP01000001">
    <property type="protein sequence ID" value="SFI66826.1"/>
    <property type="molecule type" value="Genomic_DNA"/>
</dbReference>
<dbReference type="PANTHER" id="PTHR23026:SF123">
    <property type="entry name" value="NAD(P)H NITROREDUCTASE RV3131-RELATED"/>
    <property type="match status" value="1"/>
</dbReference>
<dbReference type="SUPFAM" id="SSF55469">
    <property type="entry name" value="FMN-dependent nitroreductase-like"/>
    <property type="match status" value="2"/>
</dbReference>
<dbReference type="Gene3D" id="3.40.109.10">
    <property type="entry name" value="NADH Oxidase"/>
    <property type="match status" value="1"/>
</dbReference>
<proteinExistence type="predicted"/>
<dbReference type="STRING" id="115433.SAMN05421835_101390"/>
<name>A0A1I3K326_9PSEU</name>
<accession>A0A1I3K326</accession>
<protein>
    <recommendedName>
        <fullName evidence="3">Nitroreductase family protein</fullName>
    </recommendedName>
</protein>
<dbReference type="PANTHER" id="PTHR23026">
    <property type="entry name" value="NADPH NITROREDUCTASE"/>
    <property type="match status" value="1"/>
</dbReference>
<evidence type="ECO:0000313" key="1">
    <source>
        <dbReference type="EMBL" id="SFI66826.1"/>
    </source>
</evidence>
<dbReference type="NCBIfam" id="NF047509">
    <property type="entry name" value="Rv3131_FMN_oxido"/>
    <property type="match status" value="1"/>
</dbReference>
<dbReference type="Proteomes" id="UP000199025">
    <property type="component" value="Unassembled WGS sequence"/>
</dbReference>
<reference evidence="1 2" key="1">
    <citation type="submission" date="2016-10" db="EMBL/GenBank/DDBJ databases">
        <authorList>
            <person name="de Groot N.N."/>
        </authorList>
    </citation>
    <scope>NUCLEOTIDE SEQUENCE [LARGE SCALE GENOMIC DNA]</scope>
    <source>
        <strain evidence="1 2">DSM 44468</strain>
    </source>
</reference>
<dbReference type="AlphaFoldDB" id="A0A1I3K326"/>
<evidence type="ECO:0008006" key="3">
    <source>
        <dbReference type="Google" id="ProtNLM"/>
    </source>
</evidence>
<keyword evidence="2" id="KW-1185">Reference proteome</keyword>
<organism evidence="1 2">
    <name type="scientific">Amycolatopsis sacchari</name>
    <dbReference type="NCBI Taxonomy" id="115433"/>
    <lineage>
        <taxon>Bacteria</taxon>
        <taxon>Bacillati</taxon>
        <taxon>Actinomycetota</taxon>
        <taxon>Actinomycetes</taxon>
        <taxon>Pseudonocardiales</taxon>
        <taxon>Pseudonocardiaceae</taxon>
        <taxon>Amycolatopsis</taxon>
    </lineage>
</organism>
<dbReference type="InterPro" id="IPR000415">
    <property type="entry name" value="Nitroreductase-like"/>
</dbReference>
<gene>
    <name evidence="1" type="ORF">SAMN05421835_101390</name>
</gene>
<dbReference type="InterPro" id="IPR050627">
    <property type="entry name" value="Nitroreductase/BluB"/>
</dbReference>
<dbReference type="GO" id="GO:0016491">
    <property type="term" value="F:oxidoreductase activity"/>
    <property type="evidence" value="ECO:0007669"/>
    <property type="project" value="InterPro"/>
</dbReference>